<dbReference type="EMBL" id="UGTS01000004">
    <property type="protein sequence ID" value="SUC18554.1"/>
    <property type="molecule type" value="Genomic_DNA"/>
</dbReference>
<dbReference type="AlphaFoldDB" id="A0A379FFK3"/>
<dbReference type="Proteomes" id="UP000254191">
    <property type="component" value="Unassembled WGS sequence"/>
</dbReference>
<organism evidence="2 3">
    <name type="scientific">Proteus mirabilis</name>
    <dbReference type="NCBI Taxonomy" id="584"/>
    <lineage>
        <taxon>Bacteria</taxon>
        <taxon>Pseudomonadati</taxon>
        <taxon>Pseudomonadota</taxon>
        <taxon>Gammaproteobacteria</taxon>
        <taxon>Enterobacterales</taxon>
        <taxon>Morganellaceae</taxon>
        <taxon>Proteus</taxon>
    </lineage>
</organism>
<proteinExistence type="predicted"/>
<evidence type="ECO:0000313" key="3">
    <source>
        <dbReference type="Proteomes" id="UP000254191"/>
    </source>
</evidence>
<evidence type="ECO:0000313" key="2">
    <source>
        <dbReference type="EMBL" id="SUC18554.1"/>
    </source>
</evidence>
<keyword evidence="1" id="KW-0472">Membrane</keyword>
<gene>
    <name evidence="2" type="ORF">NCTC11938_00809</name>
</gene>
<reference evidence="2 3" key="1">
    <citation type="submission" date="2018-06" db="EMBL/GenBank/DDBJ databases">
        <authorList>
            <consortium name="Pathogen Informatics"/>
            <person name="Doyle S."/>
        </authorList>
    </citation>
    <scope>NUCLEOTIDE SEQUENCE [LARGE SCALE GENOMIC DNA]</scope>
    <source>
        <strain evidence="2 3">NCTC11938</strain>
    </source>
</reference>
<sequence length="97" mass="11383">MAVLSKIIIKQTRSECLCKKIPITSDNTLSKQEYKASFIIVISYFLITHLIIFSLYLSNDKHTWLLLGLQSAFFIVLPWLFYGTRTLLKEAMYYLIR</sequence>
<feature type="transmembrane region" description="Helical" evidence="1">
    <location>
        <begin position="63"/>
        <end position="82"/>
    </location>
</feature>
<dbReference type="RefSeq" id="WP_036932516.1">
    <property type="nucleotide sequence ID" value="NZ_AP026827.1"/>
</dbReference>
<protein>
    <submittedName>
        <fullName evidence="2">Uncharacterized protein</fullName>
    </submittedName>
</protein>
<keyword evidence="1" id="KW-1133">Transmembrane helix</keyword>
<accession>A0A379FFK3</accession>
<evidence type="ECO:0000256" key="1">
    <source>
        <dbReference type="SAM" id="Phobius"/>
    </source>
</evidence>
<feature type="transmembrane region" description="Helical" evidence="1">
    <location>
        <begin position="38"/>
        <end position="57"/>
    </location>
</feature>
<name>A0A379FFK3_PROMI</name>
<keyword evidence="1" id="KW-0812">Transmembrane</keyword>